<accession>A0A158C4E2</accession>
<feature type="transmembrane region" description="Helical" evidence="4">
    <location>
        <begin position="117"/>
        <end position="136"/>
    </location>
</feature>
<feature type="transmembrane region" description="Helical" evidence="4">
    <location>
        <begin position="290"/>
        <end position="310"/>
    </location>
</feature>
<sequence>MSTGLGADRAEVLAASRANRAIAVIALAQLFGTSLWFSANAAMHDLQVSWHLTASGMGWLTNSVQAGFIVGTLISAFTGIADRLPTSRVFAACGLLGAVLNALFALCSSGFASAVVFRFGVGVALAGIYPLGMKLLVTWAPARAAQTLAWLVAMLTLGTASVHAIRGAFDTVPWQTVVLTSSLLALIGSAMVLTLGEGPYARRTQSNAGVSNARSVFRSREFRAAAFGYFGHMWELYAFWTLVPLLVGHALHAGTTASTRDIALWSFAVIGIGALGCVAGGAFSKRFGSARTAFIALLVSGSICLLYPFFADRTAVYAQLAVLLFWGMSVVADSPQFSALSVRACPPELVGGALTIQNSLGFFISACSIFSATSVYHALGAWSSLLLLPGPLFGLIAMSPLLKKQPRW</sequence>
<dbReference type="STRING" id="1777141.AWB80_04571"/>
<evidence type="ECO:0000313" key="6">
    <source>
        <dbReference type="EMBL" id="SAK77141.1"/>
    </source>
</evidence>
<dbReference type="SUPFAM" id="SSF103473">
    <property type="entry name" value="MFS general substrate transporter"/>
    <property type="match status" value="1"/>
</dbReference>
<feature type="transmembrane region" description="Helical" evidence="4">
    <location>
        <begin position="224"/>
        <end position="242"/>
    </location>
</feature>
<dbReference type="InterPro" id="IPR036259">
    <property type="entry name" value="MFS_trans_sf"/>
</dbReference>
<feature type="transmembrane region" description="Helical" evidence="4">
    <location>
        <begin position="177"/>
        <end position="196"/>
    </location>
</feature>
<dbReference type="Gene3D" id="1.20.1250.20">
    <property type="entry name" value="MFS general substrate transporter like domains"/>
    <property type="match status" value="1"/>
</dbReference>
<protein>
    <submittedName>
        <fullName evidence="6">Major facilitator transporter</fullName>
    </submittedName>
</protein>
<evidence type="ECO:0000256" key="2">
    <source>
        <dbReference type="ARBA" id="ARBA00022989"/>
    </source>
</evidence>
<organism evidence="6 7">
    <name type="scientific">Caballeronia pedi</name>
    <dbReference type="NCBI Taxonomy" id="1777141"/>
    <lineage>
        <taxon>Bacteria</taxon>
        <taxon>Pseudomonadati</taxon>
        <taxon>Pseudomonadota</taxon>
        <taxon>Betaproteobacteria</taxon>
        <taxon>Burkholderiales</taxon>
        <taxon>Burkholderiaceae</taxon>
        <taxon>Caballeronia</taxon>
    </lineage>
</organism>
<feature type="transmembrane region" description="Helical" evidence="4">
    <location>
        <begin position="21"/>
        <end position="39"/>
    </location>
</feature>
<feature type="domain" description="Major facilitator superfamily (MFS) profile" evidence="5">
    <location>
        <begin position="18"/>
        <end position="407"/>
    </location>
</feature>
<proteinExistence type="predicted"/>
<dbReference type="RefSeq" id="WP_087131531.1">
    <property type="nucleotide sequence ID" value="NZ_FCOE02000016.1"/>
</dbReference>
<dbReference type="Pfam" id="PF07690">
    <property type="entry name" value="MFS_1"/>
    <property type="match status" value="1"/>
</dbReference>
<dbReference type="Proteomes" id="UP000054911">
    <property type="component" value="Unassembled WGS sequence"/>
</dbReference>
<evidence type="ECO:0000256" key="1">
    <source>
        <dbReference type="ARBA" id="ARBA00022692"/>
    </source>
</evidence>
<evidence type="ECO:0000313" key="7">
    <source>
        <dbReference type="Proteomes" id="UP000054911"/>
    </source>
</evidence>
<dbReference type="InterPro" id="IPR020846">
    <property type="entry name" value="MFS_dom"/>
</dbReference>
<feature type="transmembrane region" description="Helical" evidence="4">
    <location>
        <begin position="262"/>
        <end position="283"/>
    </location>
</feature>
<evidence type="ECO:0000256" key="3">
    <source>
        <dbReference type="ARBA" id="ARBA00023136"/>
    </source>
</evidence>
<keyword evidence="1 4" id="KW-0812">Transmembrane</keyword>
<dbReference type="PROSITE" id="PS50850">
    <property type="entry name" value="MFS"/>
    <property type="match status" value="1"/>
</dbReference>
<dbReference type="PANTHER" id="PTHR23521">
    <property type="entry name" value="TRANSPORTER MFS SUPERFAMILY"/>
    <property type="match status" value="1"/>
</dbReference>
<dbReference type="InterPro" id="IPR011701">
    <property type="entry name" value="MFS"/>
</dbReference>
<dbReference type="GO" id="GO:0022857">
    <property type="term" value="F:transmembrane transporter activity"/>
    <property type="evidence" value="ECO:0007669"/>
    <property type="project" value="InterPro"/>
</dbReference>
<comment type="caution">
    <text evidence="6">The sequence shown here is derived from an EMBL/GenBank/DDBJ whole genome shotgun (WGS) entry which is preliminary data.</text>
</comment>
<keyword evidence="2 4" id="KW-1133">Transmembrane helix</keyword>
<gene>
    <name evidence="6" type="ORF">AWB80_04571</name>
</gene>
<dbReference type="PANTHER" id="PTHR23521:SF3">
    <property type="entry name" value="MFS TRANSPORTER"/>
    <property type="match status" value="1"/>
</dbReference>
<feature type="transmembrane region" description="Helical" evidence="4">
    <location>
        <begin position="148"/>
        <end position="165"/>
    </location>
</feature>
<name>A0A158C4E2_9BURK</name>
<evidence type="ECO:0000256" key="4">
    <source>
        <dbReference type="SAM" id="Phobius"/>
    </source>
</evidence>
<feature type="transmembrane region" description="Helical" evidence="4">
    <location>
        <begin position="379"/>
        <end position="402"/>
    </location>
</feature>
<dbReference type="GO" id="GO:0005886">
    <property type="term" value="C:plasma membrane"/>
    <property type="evidence" value="ECO:0007669"/>
    <property type="project" value="TreeGrafter"/>
</dbReference>
<keyword evidence="3 4" id="KW-0472">Membrane</keyword>
<dbReference type="AlphaFoldDB" id="A0A158C4E2"/>
<reference evidence="6" key="1">
    <citation type="submission" date="2016-01" db="EMBL/GenBank/DDBJ databases">
        <authorList>
            <person name="Peeters C."/>
        </authorList>
    </citation>
    <scope>NUCLEOTIDE SEQUENCE [LARGE SCALE GENOMIC DNA]</scope>
    <source>
        <strain evidence="6">LMG 29323</strain>
    </source>
</reference>
<dbReference type="OrthoDB" id="9781976at2"/>
<evidence type="ECO:0000259" key="5">
    <source>
        <dbReference type="PROSITE" id="PS50850"/>
    </source>
</evidence>
<dbReference type="EMBL" id="FCOE02000016">
    <property type="protein sequence ID" value="SAK77141.1"/>
    <property type="molecule type" value="Genomic_DNA"/>
</dbReference>
<keyword evidence="7" id="KW-1185">Reference proteome</keyword>
<feature type="transmembrane region" description="Helical" evidence="4">
    <location>
        <begin position="89"/>
        <end position="111"/>
    </location>
</feature>
<feature type="transmembrane region" description="Helical" evidence="4">
    <location>
        <begin position="59"/>
        <end position="77"/>
    </location>
</feature>